<reference evidence="4" key="1">
    <citation type="journal article" date="2019" name="Int. J. Syst. Evol. Microbiol.">
        <title>The Global Catalogue of Microorganisms (GCM) 10K type strain sequencing project: providing services to taxonomists for standard genome sequencing and annotation.</title>
        <authorList>
            <consortium name="The Broad Institute Genomics Platform"/>
            <consortium name="The Broad Institute Genome Sequencing Center for Infectious Disease"/>
            <person name="Wu L."/>
            <person name="Ma J."/>
        </authorList>
    </citation>
    <scope>NUCLEOTIDE SEQUENCE [LARGE SCALE GENOMIC DNA]</scope>
    <source>
        <strain evidence="4">KCTC 42739</strain>
    </source>
</reference>
<dbReference type="SUPFAM" id="SSF101874">
    <property type="entry name" value="YceI-like"/>
    <property type="match status" value="1"/>
</dbReference>
<dbReference type="PANTHER" id="PTHR34406:SF1">
    <property type="entry name" value="PROTEIN YCEI"/>
    <property type="match status" value="1"/>
</dbReference>
<name>A0ABV7SXM9_9SPHN</name>
<dbReference type="Proteomes" id="UP001595713">
    <property type="component" value="Unassembled WGS sequence"/>
</dbReference>
<dbReference type="InterPro" id="IPR036761">
    <property type="entry name" value="TTHA0802/YceI-like_sf"/>
</dbReference>
<evidence type="ECO:0000313" key="4">
    <source>
        <dbReference type="Proteomes" id="UP001595713"/>
    </source>
</evidence>
<gene>
    <name evidence="3" type="ORF">ACFONA_12890</name>
</gene>
<sequence length="210" mass="21651">MRLILLAATALIATPLIAQQAGQFPGQKNASFVTGGTYTADPGHTLISWEVDHLGFTPYFGLFGDITGTLNLDPKKPAAATVDITIPVSKVLTTSAGLNGHLLRAGKDGGKPDFFGPAPADAHFVSTSVKPVGKDKAMVTGNLTLNGVTKPVTLDVSFYGAGKSPAAMGGKENVGFEATTTLIRSQFGINGALPVVSDAVKLKIAVAFQK</sequence>
<dbReference type="Pfam" id="PF04264">
    <property type="entry name" value="YceI"/>
    <property type="match status" value="1"/>
</dbReference>
<accession>A0ABV7SXM9</accession>
<organism evidence="3 4">
    <name type="scientific">Sphingomonas hylomeconis</name>
    <dbReference type="NCBI Taxonomy" id="1395958"/>
    <lineage>
        <taxon>Bacteria</taxon>
        <taxon>Pseudomonadati</taxon>
        <taxon>Pseudomonadota</taxon>
        <taxon>Alphaproteobacteria</taxon>
        <taxon>Sphingomonadales</taxon>
        <taxon>Sphingomonadaceae</taxon>
        <taxon>Sphingomonas</taxon>
    </lineage>
</organism>
<dbReference type="Gene3D" id="2.40.128.110">
    <property type="entry name" value="Lipid/polyisoprenoid-binding, YceI-like"/>
    <property type="match status" value="1"/>
</dbReference>
<feature type="signal peptide" evidence="1">
    <location>
        <begin position="1"/>
        <end position="18"/>
    </location>
</feature>
<evidence type="ECO:0000256" key="1">
    <source>
        <dbReference type="SAM" id="SignalP"/>
    </source>
</evidence>
<evidence type="ECO:0000313" key="3">
    <source>
        <dbReference type="EMBL" id="MFC3581061.1"/>
    </source>
</evidence>
<dbReference type="RefSeq" id="WP_261295891.1">
    <property type="nucleotide sequence ID" value="NZ_JANQBK010000022.1"/>
</dbReference>
<keyword evidence="4" id="KW-1185">Reference proteome</keyword>
<keyword evidence="1" id="KW-0732">Signal</keyword>
<protein>
    <submittedName>
        <fullName evidence="3">YceI family protein</fullName>
    </submittedName>
</protein>
<feature type="chain" id="PRO_5046241244" evidence="1">
    <location>
        <begin position="19"/>
        <end position="210"/>
    </location>
</feature>
<dbReference type="InterPro" id="IPR007372">
    <property type="entry name" value="Lipid/polyisoprenoid-bd_YceI"/>
</dbReference>
<dbReference type="SMART" id="SM00867">
    <property type="entry name" value="YceI"/>
    <property type="match status" value="1"/>
</dbReference>
<comment type="caution">
    <text evidence="3">The sequence shown here is derived from an EMBL/GenBank/DDBJ whole genome shotgun (WGS) entry which is preliminary data.</text>
</comment>
<dbReference type="PANTHER" id="PTHR34406">
    <property type="entry name" value="PROTEIN YCEI"/>
    <property type="match status" value="1"/>
</dbReference>
<evidence type="ECO:0000259" key="2">
    <source>
        <dbReference type="SMART" id="SM00867"/>
    </source>
</evidence>
<feature type="domain" description="Lipid/polyisoprenoid-binding YceI-like" evidence="2">
    <location>
        <begin position="37"/>
        <end position="209"/>
    </location>
</feature>
<dbReference type="EMBL" id="JBHRXP010000007">
    <property type="protein sequence ID" value="MFC3581061.1"/>
    <property type="molecule type" value="Genomic_DNA"/>
</dbReference>
<proteinExistence type="predicted"/>